<keyword evidence="4" id="KW-0963">Cytoplasm</keyword>
<keyword evidence="6" id="KW-0539">Nucleus</keyword>
<evidence type="ECO:0000259" key="8">
    <source>
        <dbReference type="PROSITE" id="PS51916"/>
    </source>
</evidence>
<dbReference type="PANTHER" id="PTHR12225:SF0">
    <property type="entry name" value="PROTEASOMAL UBIQUITIN RECEPTOR ADRM1"/>
    <property type="match status" value="1"/>
</dbReference>
<evidence type="ECO:0000256" key="6">
    <source>
        <dbReference type="ARBA" id="ARBA00023242"/>
    </source>
</evidence>
<dbReference type="Proteomes" id="UP000694941">
    <property type="component" value="Unplaced"/>
</dbReference>
<evidence type="ECO:0000256" key="3">
    <source>
        <dbReference type="ARBA" id="ARBA00009216"/>
    </source>
</evidence>
<evidence type="ECO:0000313" key="10">
    <source>
        <dbReference type="Proteomes" id="UP000694941"/>
    </source>
</evidence>
<feature type="compositionally biased region" description="Low complexity" evidence="7">
    <location>
        <begin position="212"/>
        <end position="249"/>
    </location>
</feature>
<feature type="compositionally biased region" description="Low complexity" evidence="7">
    <location>
        <begin position="132"/>
        <end position="142"/>
    </location>
</feature>
<dbReference type="GeneID" id="106459653"/>
<dbReference type="InterPro" id="IPR044868">
    <property type="entry name" value="Rpn13/ADRM1_Pru"/>
</dbReference>
<evidence type="ECO:0000256" key="5">
    <source>
        <dbReference type="ARBA" id="ARBA00022942"/>
    </source>
</evidence>
<keyword evidence="5" id="KW-0647">Proteasome</keyword>
<feature type="domain" description="DEUBAD" evidence="8">
    <location>
        <begin position="273"/>
        <end position="387"/>
    </location>
</feature>
<dbReference type="CDD" id="cd13314">
    <property type="entry name" value="PH_Rpn13"/>
    <property type="match status" value="1"/>
</dbReference>
<dbReference type="PROSITE" id="PS51916">
    <property type="entry name" value="DEUBAD"/>
    <property type="match status" value="1"/>
</dbReference>
<dbReference type="Pfam" id="PF16550">
    <property type="entry name" value="RPN13_C"/>
    <property type="match status" value="1"/>
</dbReference>
<evidence type="ECO:0000256" key="1">
    <source>
        <dbReference type="ARBA" id="ARBA00004123"/>
    </source>
</evidence>
<protein>
    <submittedName>
        <fullName evidence="11">Proteasomal ubiquitin receptor ADRM1-like</fullName>
    </submittedName>
</protein>
<evidence type="ECO:0000256" key="7">
    <source>
        <dbReference type="SAM" id="MobiDB-lite"/>
    </source>
</evidence>
<dbReference type="InterPro" id="IPR032368">
    <property type="entry name" value="RPN13_DEUBAD"/>
</dbReference>
<dbReference type="InterPro" id="IPR044867">
    <property type="entry name" value="DEUBAD_dom"/>
</dbReference>
<feature type="compositionally biased region" description="Polar residues" evidence="7">
    <location>
        <begin position="197"/>
        <end position="211"/>
    </location>
</feature>
<dbReference type="InterPro" id="IPR006773">
    <property type="entry name" value="Rpn13/ADRM1"/>
</dbReference>
<dbReference type="InterPro" id="IPR038108">
    <property type="entry name" value="RPN13_DEUBAD_sf"/>
</dbReference>
<feature type="region of interest" description="Disordered" evidence="7">
    <location>
        <begin position="197"/>
        <end position="249"/>
    </location>
</feature>
<dbReference type="InterPro" id="IPR038633">
    <property type="entry name" value="Rpn13/ADRM1_Pru_sf"/>
</dbReference>
<name>A0ABM1B4M9_LIMPO</name>
<dbReference type="Gene3D" id="2.30.29.70">
    <property type="entry name" value="Proteasomal ubiquitin receptor Rpn13/ADRM1"/>
    <property type="match status" value="1"/>
</dbReference>
<gene>
    <name evidence="11" type="primary">LOC106459653</name>
</gene>
<dbReference type="Pfam" id="PF04683">
    <property type="entry name" value="Rpn13_ADRM1_Pru"/>
    <property type="match status" value="1"/>
</dbReference>
<evidence type="ECO:0000256" key="4">
    <source>
        <dbReference type="ARBA" id="ARBA00022490"/>
    </source>
</evidence>
<feature type="region of interest" description="Disordered" evidence="7">
    <location>
        <begin position="123"/>
        <end position="142"/>
    </location>
</feature>
<organism evidence="10 11">
    <name type="scientific">Limulus polyphemus</name>
    <name type="common">Atlantic horseshoe crab</name>
    <dbReference type="NCBI Taxonomy" id="6850"/>
    <lineage>
        <taxon>Eukaryota</taxon>
        <taxon>Metazoa</taxon>
        <taxon>Ecdysozoa</taxon>
        <taxon>Arthropoda</taxon>
        <taxon>Chelicerata</taxon>
        <taxon>Merostomata</taxon>
        <taxon>Xiphosura</taxon>
        <taxon>Limulidae</taxon>
        <taxon>Limulus</taxon>
    </lineage>
</organism>
<comment type="similarity">
    <text evidence="3">Belongs to the ADRM1 family.</text>
</comment>
<feature type="region of interest" description="Disordered" evidence="7">
    <location>
        <begin position="382"/>
        <end position="413"/>
    </location>
</feature>
<proteinExistence type="inferred from homology"/>
<comment type="subcellular location">
    <subcellularLocation>
        <location evidence="2">Cytoplasm</location>
    </subcellularLocation>
    <subcellularLocation>
        <location evidence="1">Nucleus</location>
    </subcellularLocation>
</comment>
<reference evidence="11" key="1">
    <citation type="submission" date="2025-08" db="UniProtKB">
        <authorList>
            <consortium name="RefSeq"/>
        </authorList>
    </citation>
    <scope>IDENTIFICATION</scope>
    <source>
        <tissue evidence="11">Muscle</tissue>
    </source>
</reference>
<evidence type="ECO:0000256" key="2">
    <source>
        <dbReference type="ARBA" id="ARBA00004496"/>
    </source>
</evidence>
<evidence type="ECO:0000259" key="9">
    <source>
        <dbReference type="PROSITE" id="PS51917"/>
    </source>
</evidence>
<dbReference type="RefSeq" id="XP_013774745.1">
    <property type="nucleotide sequence ID" value="XM_013919291.2"/>
</dbReference>
<accession>A0ABM1B4M9</accession>
<evidence type="ECO:0000313" key="11">
    <source>
        <dbReference type="RefSeq" id="XP_013774745.1"/>
    </source>
</evidence>
<dbReference type="PANTHER" id="PTHR12225">
    <property type="entry name" value="ADHESION REGULATING MOLECULE 1 110 KDA CELL MEMBRANE GLYCOPROTEIN"/>
    <property type="match status" value="1"/>
</dbReference>
<keyword evidence="10" id="KW-1185">Reference proteome</keyword>
<sequence length="413" mass="44342">MARPLLFGNSGTSQGQSKYLVEFKAGKMTLKGNMVHPDKRKGLVYVYQADDSLMHFCWKDRSSGIIHDDLIIFPDDVEFKKVQQCNTGRVFVLKFKSSSRKYFYWMQEPKTDKDDEYCDKVNEYLNHPPAPGTSRSGLSGSSSFQGLHSELSNLGDGDLHNLLNNISQQQLLQLLGGVGGVSGVANLSSLLGVNRLSGSQSTTTTLPASSHSTRTPATENTTASTPTRTTPAATTTANSSITSSAETQQQASQIQIQDVQSILSGLSVPASEDGGLSKSADSSSALTAETLQPLLSNKEFMDRACELLPTPGDSGSSSLRDNLKMTAQSPQFQQALGIFSAALQSGQLCPLMEQFDMNSDVIDAAKSGDMEVFVRLLQNVHGKGASGAEETSNGTVKGDKDKEKDSDEEMGLD</sequence>
<feature type="domain" description="Pru" evidence="9">
    <location>
        <begin position="15"/>
        <end position="128"/>
    </location>
</feature>
<dbReference type="PROSITE" id="PS51917">
    <property type="entry name" value="PRU"/>
    <property type="match status" value="1"/>
</dbReference>
<dbReference type="Gene3D" id="1.10.2020.20">
    <property type="match status" value="1"/>
</dbReference>